<evidence type="ECO:0000313" key="3">
    <source>
        <dbReference type="Proteomes" id="UP000063308"/>
    </source>
</evidence>
<organism evidence="2 3">
    <name type="scientific">Bradyrhizobium diazoefficiens</name>
    <dbReference type="NCBI Taxonomy" id="1355477"/>
    <lineage>
        <taxon>Bacteria</taxon>
        <taxon>Pseudomonadati</taxon>
        <taxon>Pseudomonadota</taxon>
        <taxon>Alphaproteobacteria</taxon>
        <taxon>Hyphomicrobiales</taxon>
        <taxon>Nitrobacteraceae</taxon>
        <taxon>Bradyrhizobium</taxon>
    </lineage>
</organism>
<sequence length="75" mass="8712">MKDMQAHLEKLQIQLAECEMIRDLATDPKKRELFSKLAEHFRALAGEIEKAMAERMSPTFLGRKTHEPFPSEEEP</sequence>
<proteinExistence type="predicted"/>
<evidence type="ECO:0000313" key="2">
    <source>
        <dbReference type="EMBL" id="BAR58166.1"/>
    </source>
</evidence>
<reference evidence="2 3" key="1">
    <citation type="submission" date="2014-11" db="EMBL/GenBank/DDBJ databases">
        <title>Symbiosis island explosion on the genome of extra-slow-growing strains of soybean bradyrhizobia with massive insertion sequences.</title>
        <authorList>
            <person name="Iida T."/>
            <person name="Minamisawa K."/>
        </authorList>
    </citation>
    <scope>NUCLEOTIDE SEQUENCE [LARGE SCALE GENOMIC DNA]</scope>
    <source>
        <strain evidence="2 3">NK6</strain>
    </source>
</reference>
<dbReference type="EMBL" id="AP014685">
    <property type="protein sequence ID" value="BAR58166.1"/>
    <property type="molecule type" value="Genomic_DNA"/>
</dbReference>
<dbReference type="AlphaFoldDB" id="A0A0E4FYV8"/>
<dbReference type="Proteomes" id="UP000063308">
    <property type="component" value="Chromosome"/>
</dbReference>
<evidence type="ECO:0000256" key="1">
    <source>
        <dbReference type="SAM" id="MobiDB-lite"/>
    </source>
</evidence>
<name>A0A0E4FYV8_9BRAD</name>
<protein>
    <submittedName>
        <fullName evidence="2">Uncharacterized protein</fullName>
    </submittedName>
</protein>
<accession>A0A0E4FYV8</accession>
<dbReference type="RefSeq" id="WP_060910199.1">
    <property type="nucleotide sequence ID" value="NZ_JAFCKD010000129.1"/>
</dbReference>
<gene>
    <name evidence="2" type="ORF">NK6_5007</name>
</gene>
<feature type="region of interest" description="Disordered" evidence="1">
    <location>
        <begin position="56"/>
        <end position="75"/>
    </location>
</feature>